<keyword evidence="10" id="KW-0130">Cell adhesion</keyword>
<evidence type="ECO:0000256" key="5">
    <source>
        <dbReference type="ARBA" id="ARBA00022723"/>
    </source>
</evidence>
<keyword evidence="8" id="KW-0106">Calcium</keyword>
<dbReference type="Pfam" id="PF23106">
    <property type="entry name" value="EGF_Teneurin"/>
    <property type="match status" value="1"/>
</dbReference>
<evidence type="ECO:0000256" key="15">
    <source>
        <dbReference type="ARBA" id="ARBA00023170"/>
    </source>
</evidence>
<keyword evidence="20" id="KW-1185">Reference proteome</keyword>
<dbReference type="Proteomes" id="UP000095287">
    <property type="component" value="Unplaced"/>
</dbReference>
<evidence type="ECO:0000256" key="17">
    <source>
        <dbReference type="SAM" id="Phobius"/>
    </source>
</evidence>
<dbReference type="Gene3D" id="4.10.1240.30">
    <property type="match status" value="1"/>
</dbReference>
<comment type="subcellular location">
    <subcellularLocation>
        <location evidence="1">Membrane</location>
        <topology evidence="1">Single-pass type I membrane protein</topology>
    </subcellularLocation>
</comment>
<dbReference type="Pfam" id="PF08725">
    <property type="entry name" value="Integrin_b_cyt"/>
    <property type="match status" value="1"/>
</dbReference>
<dbReference type="InterPro" id="IPR032695">
    <property type="entry name" value="Integrin_dom_sf"/>
</dbReference>
<dbReference type="AlphaFoldDB" id="A0A1I7ZCY2"/>
<feature type="domain" description="Integrin beta subunit tail" evidence="19">
    <location>
        <begin position="295"/>
        <end position="383"/>
    </location>
</feature>
<evidence type="ECO:0000256" key="6">
    <source>
        <dbReference type="ARBA" id="ARBA00022729"/>
    </source>
</evidence>
<dbReference type="SUPFAM" id="SSF69687">
    <property type="entry name" value="Integrin beta tail domain"/>
    <property type="match status" value="1"/>
</dbReference>
<dbReference type="GO" id="GO:0098609">
    <property type="term" value="P:cell-cell adhesion"/>
    <property type="evidence" value="ECO:0007669"/>
    <property type="project" value="TreeGrafter"/>
</dbReference>
<dbReference type="Gene3D" id="2.60.40.1510">
    <property type="entry name" value="ntegrin, alpha v. Chain A, domain 3"/>
    <property type="match status" value="1"/>
</dbReference>
<evidence type="ECO:0000256" key="16">
    <source>
        <dbReference type="ARBA" id="ARBA00023180"/>
    </source>
</evidence>
<keyword evidence="6" id="KW-0732">Signal</keyword>
<evidence type="ECO:0000256" key="3">
    <source>
        <dbReference type="ARBA" id="ARBA00022536"/>
    </source>
</evidence>
<dbReference type="SMART" id="SM01242">
    <property type="entry name" value="Integrin_B_tail"/>
    <property type="match status" value="1"/>
</dbReference>
<dbReference type="InterPro" id="IPR040622">
    <property type="entry name" value="EGF_integrin_1"/>
</dbReference>
<dbReference type="GO" id="GO:0046872">
    <property type="term" value="F:metal ion binding"/>
    <property type="evidence" value="ECO:0007669"/>
    <property type="project" value="UniProtKB-KW"/>
</dbReference>
<keyword evidence="5" id="KW-0479">Metal-binding</keyword>
<dbReference type="PROSITE" id="PS00243">
    <property type="entry name" value="I_EGF_1"/>
    <property type="match status" value="1"/>
</dbReference>
<evidence type="ECO:0000259" key="19">
    <source>
        <dbReference type="SMART" id="SM01242"/>
    </source>
</evidence>
<dbReference type="WBParaSite" id="L893_g24915.t1">
    <property type="protein sequence ID" value="L893_g24915.t1"/>
    <property type="gene ID" value="L893_g24915"/>
</dbReference>
<dbReference type="SMART" id="SM01241">
    <property type="entry name" value="Integrin_b_cyt"/>
    <property type="match status" value="1"/>
</dbReference>
<dbReference type="InterPro" id="IPR057243">
    <property type="entry name" value="Integrin_I-EGF_CS"/>
</dbReference>
<evidence type="ECO:0000256" key="7">
    <source>
        <dbReference type="ARBA" id="ARBA00022737"/>
    </source>
</evidence>
<reference evidence="21" key="1">
    <citation type="submission" date="2016-11" db="UniProtKB">
        <authorList>
            <consortium name="WormBaseParasite"/>
        </authorList>
    </citation>
    <scope>IDENTIFICATION</scope>
</reference>
<accession>A0A1I7ZCY2</accession>
<dbReference type="FunFam" id="2.10.25.10:FF:000155">
    <property type="entry name" value="Integrin beta"/>
    <property type="match status" value="1"/>
</dbReference>
<dbReference type="GO" id="GO:0007160">
    <property type="term" value="P:cell-matrix adhesion"/>
    <property type="evidence" value="ECO:0007669"/>
    <property type="project" value="TreeGrafter"/>
</dbReference>
<dbReference type="InterPro" id="IPR057073">
    <property type="entry name" value="EGF_integrin_2"/>
</dbReference>
<dbReference type="GO" id="GO:0009986">
    <property type="term" value="C:cell surface"/>
    <property type="evidence" value="ECO:0007669"/>
    <property type="project" value="TreeGrafter"/>
</dbReference>
<keyword evidence="16" id="KW-0325">Glycoprotein</keyword>
<sequence>MNRSYIHNLQRFVLCKPVPRAFCPCWPSPQPTCFDRRSYLHCLSLLLSACTVLPHGATYLDTNVCDNIKVGNEITFEVTLENTHCVDQRNFQIKIGPSGLDETLLVDVEVICDCDCEKEENIIRNAAVCEGGLGDLVCGICRCPPGRIGPFCECEADGQSTVQLDAKCKKTNESAICEGRGECKCGKCVCFPRDNNEHVSGVFCECDNFNCPRHNRKICSDHGTCDCGSCTCLPGWTGHACECPTSQDTCIAANGLICNGHGKCVCGKCICEEDQAGGRYSGPKCELCPTCPTKCVEYKPCVMCQMWQSGPYNDTQCAECPFEVIPVDELPVLNVTNNAESDECQFVDPADDCTFYYLYYYEPRANNITVWVNRHKNCPAPVPVLVIVLGVIAGIVLLGLLLLLLWKLLTVLADRAEFAKFENERLNARYDANENPIYKQATTTFMNPTYSKTSGVPPSKYH</sequence>
<dbReference type="GO" id="GO:0005925">
    <property type="term" value="C:focal adhesion"/>
    <property type="evidence" value="ECO:0007669"/>
    <property type="project" value="TreeGrafter"/>
</dbReference>
<dbReference type="SUPFAM" id="SSF57196">
    <property type="entry name" value="EGF/Laminin"/>
    <property type="match status" value="2"/>
</dbReference>
<dbReference type="InterPro" id="IPR036349">
    <property type="entry name" value="Integrin_bsu_tail_dom_sf"/>
</dbReference>
<dbReference type="PRINTS" id="PR01186">
    <property type="entry name" value="INTEGRINB"/>
</dbReference>
<evidence type="ECO:0000256" key="12">
    <source>
        <dbReference type="ARBA" id="ARBA00023037"/>
    </source>
</evidence>
<dbReference type="GO" id="GO:0007229">
    <property type="term" value="P:integrin-mediated signaling pathway"/>
    <property type="evidence" value="ECO:0007669"/>
    <property type="project" value="UniProtKB-KW"/>
</dbReference>
<feature type="domain" description="Integrin beta subunit cytoplasmic" evidence="18">
    <location>
        <begin position="407"/>
        <end position="453"/>
    </location>
</feature>
<dbReference type="FunFam" id="1.20.5.100:FF:000002">
    <property type="entry name" value="Integrin beta"/>
    <property type="match status" value="1"/>
</dbReference>
<keyword evidence="11 17" id="KW-1133">Transmembrane helix</keyword>
<dbReference type="GO" id="GO:0016477">
    <property type="term" value="P:cell migration"/>
    <property type="evidence" value="ECO:0007669"/>
    <property type="project" value="TreeGrafter"/>
</dbReference>
<evidence type="ECO:0000256" key="13">
    <source>
        <dbReference type="ARBA" id="ARBA00023136"/>
    </source>
</evidence>
<keyword evidence="9" id="KW-0460">Magnesium</keyword>
<dbReference type="Gene3D" id="1.20.5.100">
    <property type="entry name" value="Cytochrome c1, transmembrane anchor, C-terminal"/>
    <property type="match status" value="1"/>
</dbReference>
<dbReference type="GO" id="GO:0005178">
    <property type="term" value="F:integrin binding"/>
    <property type="evidence" value="ECO:0007669"/>
    <property type="project" value="TreeGrafter"/>
</dbReference>
<evidence type="ECO:0000256" key="10">
    <source>
        <dbReference type="ARBA" id="ARBA00022889"/>
    </source>
</evidence>
<evidence type="ECO:0000256" key="1">
    <source>
        <dbReference type="ARBA" id="ARBA00004479"/>
    </source>
</evidence>
<dbReference type="GO" id="GO:0033627">
    <property type="term" value="P:cell adhesion mediated by integrin"/>
    <property type="evidence" value="ECO:0007669"/>
    <property type="project" value="TreeGrafter"/>
</dbReference>
<comment type="similarity">
    <text evidence="2">Belongs to the integrin beta chain family.</text>
</comment>
<evidence type="ECO:0000256" key="4">
    <source>
        <dbReference type="ARBA" id="ARBA00022692"/>
    </source>
</evidence>
<evidence type="ECO:0000313" key="20">
    <source>
        <dbReference type="Proteomes" id="UP000095287"/>
    </source>
</evidence>
<keyword evidence="15" id="KW-0675">Receptor</keyword>
<dbReference type="PROSITE" id="PS52047">
    <property type="entry name" value="I_EGF_2"/>
    <property type="match status" value="2"/>
</dbReference>
<dbReference type="PANTHER" id="PTHR10082:SF60">
    <property type="entry name" value="INTEGRIN BETA-PS"/>
    <property type="match status" value="1"/>
</dbReference>
<keyword evidence="13 17" id="KW-0472">Membrane</keyword>
<dbReference type="PANTHER" id="PTHR10082">
    <property type="entry name" value="INTEGRIN BETA SUBUNIT"/>
    <property type="match status" value="1"/>
</dbReference>
<keyword evidence="7" id="KW-0677">Repeat</keyword>
<evidence type="ECO:0000256" key="11">
    <source>
        <dbReference type="ARBA" id="ARBA00022989"/>
    </source>
</evidence>
<keyword evidence="3" id="KW-0245">EGF-like domain</keyword>
<keyword evidence="12" id="KW-0401">Integrin</keyword>
<evidence type="ECO:0000256" key="8">
    <source>
        <dbReference type="ARBA" id="ARBA00022837"/>
    </source>
</evidence>
<organism evidence="20 21">
    <name type="scientific">Steinernema glaseri</name>
    <dbReference type="NCBI Taxonomy" id="37863"/>
    <lineage>
        <taxon>Eukaryota</taxon>
        <taxon>Metazoa</taxon>
        <taxon>Ecdysozoa</taxon>
        <taxon>Nematoda</taxon>
        <taxon>Chromadorea</taxon>
        <taxon>Rhabditida</taxon>
        <taxon>Tylenchina</taxon>
        <taxon>Panagrolaimomorpha</taxon>
        <taxon>Strongyloidoidea</taxon>
        <taxon>Steinernematidae</taxon>
        <taxon>Steinernema</taxon>
    </lineage>
</organism>
<evidence type="ECO:0000259" key="18">
    <source>
        <dbReference type="SMART" id="SM01241"/>
    </source>
</evidence>
<evidence type="ECO:0000256" key="9">
    <source>
        <dbReference type="ARBA" id="ARBA00022842"/>
    </source>
</evidence>
<proteinExistence type="inferred from homology"/>
<dbReference type="InterPro" id="IPR012896">
    <property type="entry name" value="Integrin_bsu_tail"/>
</dbReference>
<dbReference type="Gene3D" id="2.10.25.10">
    <property type="entry name" value="Laminin"/>
    <property type="match status" value="4"/>
</dbReference>
<dbReference type="SUPFAM" id="SSF69179">
    <property type="entry name" value="Integrin domains"/>
    <property type="match status" value="1"/>
</dbReference>
<keyword evidence="14" id="KW-1015">Disulfide bond</keyword>
<dbReference type="InterPro" id="IPR014836">
    <property type="entry name" value="Integrin_bsu_cyt_dom"/>
</dbReference>
<dbReference type="InterPro" id="IPR015812">
    <property type="entry name" value="Integrin_bsu"/>
</dbReference>
<keyword evidence="4 17" id="KW-0812">Transmembrane</keyword>
<dbReference type="FunFam" id="2.10.25.10:FF:000043">
    <property type="entry name" value="Integrin beta"/>
    <property type="match status" value="1"/>
</dbReference>
<evidence type="ECO:0000256" key="2">
    <source>
        <dbReference type="ARBA" id="ARBA00007449"/>
    </source>
</evidence>
<dbReference type="Pfam" id="PF23105">
    <property type="entry name" value="EGF_integrin"/>
    <property type="match status" value="2"/>
</dbReference>
<protein>
    <submittedName>
        <fullName evidence="21">Integrin_B_tail domain-containing protein</fullName>
    </submittedName>
</protein>
<evidence type="ECO:0000313" key="21">
    <source>
        <dbReference type="WBParaSite" id="L893_g24915.t1"/>
    </source>
</evidence>
<feature type="transmembrane region" description="Helical" evidence="17">
    <location>
        <begin position="384"/>
        <end position="406"/>
    </location>
</feature>
<dbReference type="Pfam" id="PF18372">
    <property type="entry name" value="I-EGF_1"/>
    <property type="match status" value="1"/>
</dbReference>
<dbReference type="GO" id="GO:0008305">
    <property type="term" value="C:integrin complex"/>
    <property type="evidence" value="ECO:0007669"/>
    <property type="project" value="TreeGrafter"/>
</dbReference>
<dbReference type="Pfam" id="PF07965">
    <property type="entry name" value="Integrin_B_tail"/>
    <property type="match status" value="1"/>
</dbReference>
<name>A0A1I7ZCY2_9BILA</name>
<evidence type="ECO:0000256" key="14">
    <source>
        <dbReference type="ARBA" id="ARBA00023157"/>
    </source>
</evidence>